<keyword evidence="2" id="KW-1185">Reference proteome</keyword>
<proteinExistence type="predicted"/>
<accession>A0A371DAH1</accession>
<evidence type="ECO:0000313" key="2">
    <source>
        <dbReference type="Proteomes" id="UP000256964"/>
    </source>
</evidence>
<evidence type="ECO:0000313" key="1">
    <source>
        <dbReference type="EMBL" id="RDX49528.1"/>
    </source>
</evidence>
<organism evidence="1 2">
    <name type="scientific">Lentinus brumalis</name>
    <dbReference type="NCBI Taxonomy" id="2498619"/>
    <lineage>
        <taxon>Eukaryota</taxon>
        <taxon>Fungi</taxon>
        <taxon>Dikarya</taxon>
        <taxon>Basidiomycota</taxon>
        <taxon>Agaricomycotina</taxon>
        <taxon>Agaricomycetes</taxon>
        <taxon>Polyporales</taxon>
        <taxon>Polyporaceae</taxon>
        <taxon>Lentinus</taxon>
    </lineage>
</organism>
<sequence>MASRGRGRINSRDVGTIHDIPRGVVCVSPSTSYQISVRTGTTHDDHKCDLRNPRHQTVAGLVQNTTCRVPCRLEGYTVSTECTTTSPASATASAVRQEDLDVVAVEDGADGLPDDDGRAKGDMREEGRKIRRVDVACCPLIWRFSRQLLGRRHINGSNVRPASLDGVEAPRVTQRRGW</sequence>
<dbReference type="Proteomes" id="UP000256964">
    <property type="component" value="Unassembled WGS sequence"/>
</dbReference>
<reference evidence="1 2" key="1">
    <citation type="journal article" date="2018" name="Biotechnol. Biofuels">
        <title>Integrative visual omics of the white-rot fungus Polyporus brumalis exposes the biotechnological potential of its oxidative enzymes for delignifying raw plant biomass.</title>
        <authorList>
            <person name="Miyauchi S."/>
            <person name="Rancon A."/>
            <person name="Drula E."/>
            <person name="Hage H."/>
            <person name="Chaduli D."/>
            <person name="Favel A."/>
            <person name="Grisel S."/>
            <person name="Henrissat B."/>
            <person name="Herpoel-Gimbert I."/>
            <person name="Ruiz-Duenas F.J."/>
            <person name="Chevret D."/>
            <person name="Hainaut M."/>
            <person name="Lin J."/>
            <person name="Wang M."/>
            <person name="Pangilinan J."/>
            <person name="Lipzen A."/>
            <person name="Lesage-Meessen L."/>
            <person name="Navarro D."/>
            <person name="Riley R."/>
            <person name="Grigoriev I.V."/>
            <person name="Zhou S."/>
            <person name="Raouche S."/>
            <person name="Rosso M.N."/>
        </authorList>
    </citation>
    <scope>NUCLEOTIDE SEQUENCE [LARGE SCALE GENOMIC DNA]</scope>
    <source>
        <strain evidence="1 2">BRFM 1820</strain>
    </source>
</reference>
<protein>
    <submittedName>
        <fullName evidence="1">Uncharacterized protein</fullName>
    </submittedName>
</protein>
<gene>
    <name evidence="1" type="ORF">OH76DRAFT_537145</name>
</gene>
<dbReference type="AlphaFoldDB" id="A0A371DAH1"/>
<name>A0A371DAH1_9APHY</name>
<dbReference type="EMBL" id="KZ857405">
    <property type="protein sequence ID" value="RDX49528.1"/>
    <property type="molecule type" value="Genomic_DNA"/>
</dbReference>